<evidence type="ECO:0000313" key="6">
    <source>
        <dbReference type="EMBL" id="KAH9365078.1"/>
    </source>
</evidence>
<feature type="domain" description="ABC transporter" evidence="5">
    <location>
        <begin position="27"/>
        <end position="64"/>
    </location>
</feature>
<dbReference type="EMBL" id="JABSTR010000003">
    <property type="protein sequence ID" value="KAH9365078.1"/>
    <property type="molecule type" value="Genomic_DNA"/>
</dbReference>
<dbReference type="InterPro" id="IPR003439">
    <property type="entry name" value="ABC_transporter-like_ATP-bd"/>
</dbReference>
<reference evidence="6 7" key="1">
    <citation type="journal article" date="2020" name="Cell">
        <title>Large-Scale Comparative Analyses of Tick Genomes Elucidate Their Genetic Diversity and Vector Capacities.</title>
        <authorList>
            <consortium name="Tick Genome and Microbiome Consortium (TIGMIC)"/>
            <person name="Jia N."/>
            <person name="Wang J."/>
            <person name="Shi W."/>
            <person name="Du L."/>
            <person name="Sun Y."/>
            <person name="Zhan W."/>
            <person name="Jiang J.F."/>
            <person name="Wang Q."/>
            <person name="Zhang B."/>
            <person name="Ji P."/>
            <person name="Bell-Sakyi L."/>
            <person name="Cui X.M."/>
            <person name="Yuan T.T."/>
            <person name="Jiang B.G."/>
            <person name="Yang W.F."/>
            <person name="Lam T.T."/>
            <person name="Chang Q.C."/>
            <person name="Ding S.J."/>
            <person name="Wang X.J."/>
            <person name="Zhu J.G."/>
            <person name="Ruan X.D."/>
            <person name="Zhao L."/>
            <person name="Wei J.T."/>
            <person name="Ye R.Z."/>
            <person name="Que T.C."/>
            <person name="Du C.H."/>
            <person name="Zhou Y.H."/>
            <person name="Cheng J.X."/>
            <person name="Dai P.F."/>
            <person name="Guo W.B."/>
            <person name="Han X.H."/>
            <person name="Huang E.J."/>
            <person name="Li L.F."/>
            <person name="Wei W."/>
            <person name="Gao Y.C."/>
            <person name="Liu J.Z."/>
            <person name="Shao H.Z."/>
            <person name="Wang X."/>
            <person name="Wang C.C."/>
            <person name="Yang T.C."/>
            <person name="Huo Q.B."/>
            <person name="Li W."/>
            <person name="Chen H.Y."/>
            <person name="Chen S.E."/>
            <person name="Zhou L.G."/>
            <person name="Ni X.B."/>
            <person name="Tian J.H."/>
            <person name="Sheng Y."/>
            <person name="Liu T."/>
            <person name="Pan Y.S."/>
            <person name="Xia L.Y."/>
            <person name="Li J."/>
            <person name="Zhao F."/>
            <person name="Cao W.C."/>
        </authorList>
    </citation>
    <scope>NUCLEOTIDE SEQUENCE [LARGE SCALE GENOMIC DNA]</scope>
    <source>
        <strain evidence="6">HaeL-2018</strain>
    </source>
</reference>
<dbReference type="AlphaFoldDB" id="A0A9J6FFH6"/>
<dbReference type="InterPro" id="IPR050173">
    <property type="entry name" value="ABC_transporter_C-like"/>
</dbReference>
<protein>
    <recommendedName>
        <fullName evidence="5">ABC transporter domain-containing protein</fullName>
    </recommendedName>
</protein>
<dbReference type="PANTHER" id="PTHR24223:SF443">
    <property type="entry name" value="MULTIDRUG-RESISTANCE LIKE PROTEIN 1, ISOFORM I"/>
    <property type="match status" value="1"/>
</dbReference>
<dbReference type="Proteomes" id="UP000821853">
    <property type="component" value="Unassembled WGS sequence"/>
</dbReference>
<dbReference type="InterPro" id="IPR027417">
    <property type="entry name" value="P-loop_NTPase"/>
</dbReference>
<sequence>MQTLRYNQVLEACELTSDLAMFPAGDLTEVGEKGETLSGGQKQRVALARAVYSDSDIYLLDDTLSALDVHVSAKVFAQVIGPKGLLRNKARGASTFC</sequence>
<dbReference type="OMA" id="IGEREVN"/>
<dbReference type="Gene3D" id="3.40.50.300">
    <property type="entry name" value="P-loop containing nucleotide triphosphate hydrolases"/>
    <property type="match status" value="1"/>
</dbReference>
<dbReference type="GO" id="GO:0005524">
    <property type="term" value="F:ATP binding"/>
    <property type="evidence" value="ECO:0007669"/>
    <property type="project" value="UniProtKB-KW"/>
</dbReference>
<keyword evidence="7" id="KW-1185">Reference proteome</keyword>
<dbReference type="VEuPathDB" id="VectorBase:HLOH_059420"/>
<dbReference type="GO" id="GO:0016887">
    <property type="term" value="F:ATP hydrolysis activity"/>
    <property type="evidence" value="ECO:0007669"/>
    <property type="project" value="InterPro"/>
</dbReference>
<proteinExistence type="predicted"/>
<comment type="caution">
    <text evidence="6">The sequence shown here is derived from an EMBL/GenBank/DDBJ whole genome shotgun (WGS) entry which is preliminary data.</text>
</comment>
<dbReference type="GO" id="GO:0042626">
    <property type="term" value="F:ATPase-coupled transmembrane transporter activity"/>
    <property type="evidence" value="ECO:0007669"/>
    <property type="project" value="TreeGrafter"/>
</dbReference>
<dbReference type="GO" id="GO:0012505">
    <property type="term" value="C:endomembrane system"/>
    <property type="evidence" value="ECO:0007669"/>
    <property type="project" value="UniProtKB-SubCell"/>
</dbReference>
<evidence type="ECO:0000256" key="2">
    <source>
        <dbReference type="ARBA" id="ARBA00022737"/>
    </source>
</evidence>
<evidence type="ECO:0000313" key="7">
    <source>
        <dbReference type="Proteomes" id="UP000821853"/>
    </source>
</evidence>
<evidence type="ECO:0000256" key="3">
    <source>
        <dbReference type="ARBA" id="ARBA00022741"/>
    </source>
</evidence>
<evidence type="ECO:0000256" key="4">
    <source>
        <dbReference type="ARBA" id="ARBA00022840"/>
    </source>
</evidence>
<keyword evidence="4" id="KW-0067">ATP-binding</keyword>
<dbReference type="Pfam" id="PF00005">
    <property type="entry name" value="ABC_tran"/>
    <property type="match status" value="1"/>
</dbReference>
<accession>A0A9J6FFH6</accession>
<dbReference type="OrthoDB" id="10065830at2759"/>
<dbReference type="GO" id="GO:0016020">
    <property type="term" value="C:membrane"/>
    <property type="evidence" value="ECO:0007669"/>
    <property type="project" value="TreeGrafter"/>
</dbReference>
<keyword evidence="2" id="KW-0677">Repeat</keyword>
<gene>
    <name evidence="6" type="ORF">HPB48_011906</name>
</gene>
<evidence type="ECO:0000256" key="1">
    <source>
        <dbReference type="ARBA" id="ARBA00004127"/>
    </source>
</evidence>
<dbReference type="SUPFAM" id="SSF52540">
    <property type="entry name" value="P-loop containing nucleoside triphosphate hydrolases"/>
    <property type="match status" value="1"/>
</dbReference>
<comment type="subcellular location">
    <subcellularLocation>
        <location evidence="1">Endomembrane system</location>
        <topology evidence="1">Multi-pass membrane protein</topology>
    </subcellularLocation>
</comment>
<evidence type="ECO:0000259" key="5">
    <source>
        <dbReference type="Pfam" id="PF00005"/>
    </source>
</evidence>
<organism evidence="6 7">
    <name type="scientific">Haemaphysalis longicornis</name>
    <name type="common">Bush tick</name>
    <dbReference type="NCBI Taxonomy" id="44386"/>
    <lineage>
        <taxon>Eukaryota</taxon>
        <taxon>Metazoa</taxon>
        <taxon>Ecdysozoa</taxon>
        <taxon>Arthropoda</taxon>
        <taxon>Chelicerata</taxon>
        <taxon>Arachnida</taxon>
        <taxon>Acari</taxon>
        <taxon>Parasitiformes</taxon>
        <taxon>Ixodida</taxon>
        <taxon>Ixodoidea</taxon>
        <taxon>Ixodidae</taxon>
        <taxon>Haemaphysalinae</taxon>
        <taxon>Haemaphysalis</taxon>
    </lineage>
</organism>
<dbReference type="PANTHER" id="PTHR24223">
    <property type="entry name" value="ATP-BINDING CASSETTE SUB-FAMILY C"/>
    <property type="match status" value="1"/>
</dbReference>
<keyword evidence="3" id="KW-0547">Nucleotide-binding</keyword>
<name>A0A9J6FFH6_HAELO</name>